<dbReference type="EMBL" id="FQTU01000008">
    <property type="protein sequence ID" value="SHE85900.1"/>
    <property type="molecule type" value="Genomic_DNA"/>
</dbReference>
<organism evidence="1 2">
    <name type="scientific">Alkalibacter saccharofermentans DSM 14828</name>
    <dbReference type="NCBI Taxonomy" id="1120975"/>
    <lineage>
        <taxon>Bacteria</taxon>
        <taxon>Bacillati</taxon>
        <taxon>Bacillota</taxon>
        <taxon>Clostridia</taxon>
        <taxon>Eubacteriales</taxon>
        <taxon>Eubacteriaceae</taxon>
        <taxon>Alkalibacter</taxon>
    </lineage>
</organism>
<sequence length="54" mass="6661">MAGGNFFNRQFDYEEDEYDLLNKMNKKKSKYDCFTNKSTRKKPEYDYEEDPYEP</sequence>
<dbReference type="AlphaFoldDB" id="A0A1M4WXI2"/>
<protein>
    <submittedName>
        <fullName evidence="1">Uncharacterized protein</fullName>
    </submittedName>
</protein>
<gene>
    <name evidence="1" type="ORF">SAMN02746064_01346</name>
</gene>
<dbReference type="Proteomes" id="UP000184251">
    <property type="component" value="Unassembled WGS sequence"/>
</dbReference>
<proteinExistence type="predicted"/>
<dbReference type="OrthoDB" id="1956211at2"/>
<keyword evidence="2" id="KW-1185">Reference proteome</keyword>
<dbReference type="RefSeq" id="WP_159432069.1">
    <property type="nucleotide sequence ID" value="NZ_FQTU01000008.1"/>
</dbReference>
<accession>A0A1M4WXI2</accession>
<dbReference type="STRING" id="1120975.SAMN02746064_01346"/>
<evidence type="ECO:0000313" key="2">
    <source>
        <dbReference type="Proteomes" id="UP000184251"/>
    </source>
</evidence>
<name>A0A1M4WXI2_9FIRM</name>
<evidence type="ECO:0000313" key="1">
    <source>
        <dbReference type="EMBL" id="SHE85900.1"/>
    </source>
</evidence>
<reference evidence="1 2" key="1">
    <citation type="submission" date="2016-11" db="EMBL/GenBank/DDBJ databases">
        <authorList>
            <person name="Jaros S."/>
            <person name="Januszkiewicz K."/>
            <person name="Wedrychowicz H."/>
        </authorList>
    </citation>
    <scope>NUCLEOTIDE SEQUENCE [LARGE SCALE GENOMIC DNA]</scope>
    <source>
        <strain evidence="1 2">DSM 14828</strain>
    </source>
</reference>